<gene>
    <name evidence="3" type="primary">rssB_3</name>
    <name evidence="3" type="ORF">DYBT9623_00351</name>
</gene>
<evidence type="ECO:0000313" key="3">
    <source>
        <dbReference type="EMBL" id="CAG5067630.1"/>
    </source>
</evidence>
<dbReference type="Proteomes" id="UP000679725">
    <property type="component" value="Unassembled WGS sequence"/>
</dbReference>
<dbReference type="InterPro" id="IPR011006">
    <property type="entry name" value="CheY-like_superfamily"/>
</dbReference>
<accession>A0ABN7R0B8</accession>
<dbReference type="Pfam" id="PF00072">
    <property type="entry name" value="Response_reg"/>
    <property type="match status" value="1"/>
</dbReference>
<keyword evidence="4" id="KW-1185">Reference proteome</keyword>
<evidence type="ECO:0000256" key="1">
    <source>
        <dbReference type="PROSITE-ProRule" id="PRU00169"/>
    </source>
</evidence>
<organism evidence="3 4">
    <name type="scientific">Dyadobacter linearis</name>
    <dbReference type="NCBI Taxonomy" id="2823330"/>
    <lineage>
        <taxon>Bacteria</taxon>
        <taxon>Pseudomonadati</taxon>
        <taxon>Bacteroidota</taxon>
        <taxon>Cytophagia</taxon>
        <taxon>Cytophagales</taxon>
        <taxon>Spirosomataceae</taxon>
        <taxon>Dyadobacter</taxon>
    </lineage>
</organism>
<keyword evidence="1" id="KW-0597">Phosphoprotein</keyword>
<dbReference type="InterPro" id="IPR052893">
    <property type="entry name" value="TCS_response_regulator"/>
</dbReference>
<dbReference type="PANTHER" id="PTHR44520">
    <property type="entry name" value="RESPONSE REGULATOR RCP1-RELATED"/>
    <property type="match status" value="1"/>
</dbReference>
<feature type="domain" description="Response regulatory" evidence="2">
    <location>
        <begin position="5"/>
        <end position="126"/>
    </location>
</feature>
<evidence type="ECO:0000313" key="4">
    <source>
        <dbReference type="Proteomes" id="UP000679725"/>
    </source>
</evidence>
<protein>
    <submittedName>
        <fullName evidence="3">Regulator of RpoS</fullName>
    </submittedName>
</protein>
<dbReference type="EMBL" id="CAJRAU010000001">
    <property type="protein sequence ID" value="CAG5067630.1"/>
    <property type="molecule type" value="Genomic_DNA"/>
</dbReference>
<sequence>MKHYKLIIVENDDDERFFMREEFEAFGAFEILGDFINGDTLLEYLEANPSAKPDIILSDLNMPGKNGYDIISSIKLNPRYALTRVVITSTSSVISVREKCLAMGASDYLIKPEIFVDYGAYVREFYQKMQEPG</sequence>
<reference evidence="3 4" key="1">
    <citation type="submission" date="2021-04" db="EMBL/GenBank/DDBJ databases">
        <authorList>
            <person name="Rodrigo-Torres L."/>
            <person name="Arahal R. D."/>
            <person name="Lucena T."/>
        </authorList>
    </citation>
    <scope>NUCLEOTIDE SEQUENCE [LARGE SCALE GENOMIC DNA]</scope>
    <source>
        <strain evidence="3 4">CECT 9623</strain>
    </source>
</reference>
<evidence type="ECO:0000259" key="2">
    <source>
        <dbReference type="PROSITE" id="PS50110"/>
    </source>
</evidence>
<dbReference type="RefSeq" id="WP_215231788.1">
    <property type="nucleotide sequence ID" value="NZ_CAJRAU010000001.1"/>
</dbReference>
<dbReference type="PANTHER" id="PTHR44520:SF2">
    <property type="entry name" value="RESPONSE REGULATOR RCP1"/>
    <property type="match status" value="1"/>
</dbReference>
<dbReference type="InterPro" id="IPR001789">
    <property type="entry name" value="Sig_transdc_resp-reg_receiver"/>
</dbReference>
<dbReference type="SUPFAM" id="SSF52172">
    <property type="entry name" value="CheY-like"/>
    <property type="match status" value="1"/>
</dbReference>
<name>A0ABN7R0B8_9BACT</name>
<comment type="caution">
    <text evidence="3">The sequence shown here is derived from an EMBL/GenBank/DDBJ whole genome shotgun (WGS) entry which is preliminary data.</text>
</comment>
<dbReference type="SMART" id="SM00448">
    <property type="entry name" value="REC"/>
    <property type="match status" value="1"/>
</dbReference>
<dbReference type="PROSITE" id="PS50110">
    <property type="entry name" value="RESPONSE_REGULATORY"/>
    <property type="match status" value="1"/>
</dbReference>
<feature type="modified residue" description="4-aspartylphosphate" evidence="1">
    <location>
        <position position="59"/>
    </location>
</feature>
<proteinExistence type="predicted"/>
<dbReference type="Gene3D" id="3.40.50.2300">
    <property type="match status" value="1"/>
</dbReference>